<dbReference type="RefSeq" id="WP_146982422.1">
    <property type="nucleotide sequence ID" value="NZ_VOSM01000008.1"/>
</dbReference>
<evidence type="ECO:0000313" key="13">
    <source>
        <dbReference type="Proteomes" id="UP000321412"/>
    </source>
</evidence>
<keyword evidence="5" id="KW-0963">Cytoplasm</keyword>
<comment type="pathway">
    <text evidence="2">Cofactor biosynthesis; NAD(+) biosynthesis; quinolinate from iminoaspartate: step 1/1.</text>
</comment>
<dbReference type="GO" id="GO:0046872">
    <property type="term" value="F:metal ion binding"/>
    <property type="evidence" value="ECO:0007669"/>
    <property type="project" value="UniProtKB-KW"/>
</dbReference>
<dbReference type="EC" id="2.5.1.72" evidence="3 11"/>
<dbReference type="AlphaFoldDB" id="A0A5C6XA95"/>
<dbReference type="Gene3D" id="3.40.50.10800">
    <property type="entry name" value="NadA-like"/>
    <property type="match status" value="3"/>
</dbReference>
<evidence type="ECO:0000256" key="9">
    <source>
        <dbReference type="ARBA" id="ARBA00023004"/>
    </source>
</evidence>
<dbReference type="InterPro" id="IPR036094">
    <property type="entry name" value="NadA_sf"/>
</dbReference>
<evidence type="ECO:0000256" key="11">
    <source>
        <dbReference type="NCBIfam" id="TIGR00550"/>
    </source>
</evidence>
<dbReference type="PANTHER" id="PTHR30573:SF0">
    <property type="entry name" value="QUINOLINATE SYNTHASE, CHLOROPLASTIC"/>
    <property type="match status" value="1"/>
</dbReference>
<organism evidence="12 13">
    <name type="scientific">Lujinxingia vulgaris</name>
    <dbReference type="NCBI Taxonomy" id="2600176"/>
    <lineage>
        <taxon>Bacteria</taxon>
        <taxon>Deltaproteobacteria</taxon>
        <taxon>Bradymonadales</taxon>
        <taxon>Lujinxingiaceae</taxon>
        <taxon>Lujinxingia</taxon>
    </lineage>
</organism>
<reference evidence="12 13" key="1">
    <citation type="submission" date="2019-08" db="EMBL/GenBank/DDBJ databases">
        <title>Bradymonadales sp. TMQ4.</title>
        <authorList>
            <person name="Liang Q."/>
        </authorList>
    </citation>
    <scope>NUCLEOTIDE SEQUENCE [LARGE SCALE GENOMIC DNA]</scope>
    <source>
        <strain evidence="12 13">TMQ4</strain>
    </source>
</reference>
<dbReference type="NCBIfam" id="TIGR00550">
    <property type="entry name" value="nadA"/>
    <property type="match status" value="1"/>
</dbReference>
<dbReference type="OrthoDB" id="9801204at2"/>
<dbReference type="InterPro" id="IPR003473">
    <property type="entry name" value="NadA"/>
</dbReference>
<evidence type="ECO:0000256" key="7">
    <source>
        <dbReference type="ARBA" id="ARBA00022679"/>
    </source>
</evidence>
<evidence type="ECO:0000256" key="4">
    <source>
        <dbReference type="ARBA" id="ARBA00022485"/>
    </source>
</evidence>
<accession>A0A5C6XA95</accession>
<evidence type="ECO:0000256" key="5">
    <source>
        <dbReference type="ARBA" id="ARBA00022490"/>
    </source>
</evidence>
<name>A0A5C6XA95_9DELT</name>
<evidence type="ECO:0000256" key="3">
    <source>
        <dbReference type="ARBA" id="ARBA00012669"/>
    </source>
</evidence>
<evidence type="ECO:0000256" key="8">
    <source>
        <dbReference type="ARBA" id="ARBA00022723"/>
    </source>
</evidence>
<keyword evidence="7" id="KW-0808">Transferase</keyword>
<dbReference type="GO" id="GO:0008987">
    <property type="term" value="F:quinolinate synthetase A activity"/>
    <property type="evidence" value="ECO:0007669"/>
    <property type="project" value="UniProtKB-UniRule"/>
</dbReference>
<keyword evidence="13" id="KW-1185">Reference proteome</keyword>
<keyword evidence="4" id="KW-0004">4Fe-4S</keyword>
<dbReference type="NCBIfam" id="NF006879">
    <property type="entry name" value="PRK09375.1-4"/>
    <property type="match status" value="1"/>
</dbReference>
<dbReference type="Pfam" id="PF02445">
    <property type="entry name" value="NadA"/>
    <property type="match status" value="1"/>
</dbReference>
<keyword evidence="9" id="KW-0408">Iron</keyword>
<sequence>MLSQVGKHELYERVRKVVTEPEMTLAWPLIAEIRELKRAREAVILAHNYQHPLIFHGVADLRGDSLQLARLAQEVEARTLVMCGVHFMAETAKLLSPKRSVLLPSFEAGCSLADAITPEDVRALRRQYPGVPVVSYVNTTAAVKAVSDVCCTSSNALKIVEALGSPRVIFVPDRHLAGHVARQTEVEIITWEGGCVVHEEFRLADIEALRASYPQIKVIAHPECHAEVQEAADMVGSTSALIDWVAQEKPREVAMITECTMSDNVASHFPEVAFHQPCSICPYMRKITLEGIRDVLRDGSGQVEIAPTIAAGARRAVARMLELS</sequence>
<comment type="cofactor">
    <cofactor evidence="1">
        <name>[4Fe-4S] cluster</name>
        <dbReference type="ChEBI" id="CHEBI:49883"/>
    </cofactor>
</comment>
<dbReference type="FunFam" id="3.40.50.10800:FF:000003">
    <property type="entry name" value="Quinolinate synthase A"/>
    <property type="match status" value="1"/>
</dbReference>
<gene>
    <name evidence="12" type="primary">nadA</name>
    <name evidence="12" type="ORF">FRC98_15880</name>
</gene>
<keyword evidence="10" id="KW-0411">Iron-sulfur</keyword>
<dbReference type="GO" id="GO:0051539">
    <property type="term" value="F:4 iron, 4 sulfur cluster binding"/>
    <property type="evidence" value="ECO:0007669"/>
    <property type="project" value="UniProtKB-KW"/>
</dbReference>
<dbReference type="UniPathway" id="UPA00253">
    <property type="reaction ID" value="UER00327"/>
</dbReference>
<evidence type="ECO:0000256" key="1">
    <source>
        <dbReference type="ARBA" id="ARBA00001966"/>
    </source>
</evidence>
<evidence type="ECO:0000256" key="6">
    <source>
        <dbReference type="ARBA" id="ARBA00022642"/>
    </source>
</evidence>
<evidence type="ECO:0000256" key="10">
    <source>
        <dbReference type="ARBA" id="ARBA00023014"/>
    </source>
</evidence>
<dbReference type="SUPFAM" id="SSF142754">
    <property type="entry name" value="NadA-like"/>
    <property type="match status" value="1"/>
</dbReference>
<proteinExistence type="predicted"/>
<dbReference type="NCBIfam" id="NF006878">
    <property type="entry name" value="PRK09375.1-2"/>
    <property type="match status" value="1"/>
</dbReference>
<dbReference type="GO" id="GO:0005829">
    <property type="term" value="C:cytosol"/>
    <property type="evidence" value="ECO:0007669"/>
    <property type="project" value="TreeGrafter"/>
</dbReference>
<comment type="caution">
    <text evidence="12">The sequence shown here is derived from an EMBL/GenBank/DDBJ whole genome shotgun (WGS) entry which is preliminary data.</text>
</comment>
<keyword evidence="8" id="KW-0479">Metal-binding</keyword>
<dbReference type="PANTHER" id="PTHR30573">
    <property type="entry name" value="QUINOLINATE SYNTHETASE A"/>
    <property type="match status" value="1"/>
</dbReference>
<keyword evidence="6" id="KW-0662">Pyridine nucleotide biosynthesis</keyword>
<evidence type="ECO:0000256" key="2">
    <source>
        <dbReference type="ARBA" id="ARBA00005065"/>
    </source>
</evidence>
<protein>
    <recommendedName>
        <fullName evidence="3 11">Quinolinate synthase</fullName>
        <ecNumber evidence="3 11">2.5.1.72</ecNumber>
    </recommendedName>
</protein>
<evidence type="ECO:0000313" key="12">
    <source>
        <dbReference type="EMBL" id="TXD35683.1"/>
    </source>
</evidence>
<dbReference type="Proteomes" id="UP000321412">
    <property type="component" value="Unassembled WGS sequence"/>
</dbReference>
<dbReference type="EMBL" id="VOSM01000008">
    <property type="protein sequence ID" value="TXD35683.1"/>
    <property type="molecule type" value="Genomic_DNA"/>
</dbReference>
<dbReference type="GO" id="GO:0034628">
    <property type="term" value="P:'de novo' NAD+ biosynthetic process from L-aspartate"/>
    <property type="evidence" value="ECO:0007669"/>
    <property type="project" value="TreeGrafter"/>
</dbReference>